<protein>
    <submittedName>
        <fullName evidence="2">Uncharacterized protein</fullName>
    </submittedName>
</protein>
<evidence type="ECO:0000313" key="3">
    <source>
        <dbReference type="Proteomes" id="UP000032142"/>
    </source>
</evidence>
<dbReference type="EMBL" id="KN427092">
    <property type="protein sequence ID" value="KHG24009.1"/>
    <property type="molecule type" value="Genomic_DNA"/>
</dbReference>
<accession>A0A0B0PHU6</accession>
<keyword evidence="1" id="KW-0812">Transmembrane</keyword>
<sequence length="26" mass="3170">MACIRTWSFCICVILISQLYWLVMIY</sequence>
<evidence type="ECO:0000256" key="1">
    <source>
        <dbReference type="SAM" id="Phobius"/>
    </source>
</evidence>
<evidence type="ECO:0000313" key="2">
    <source>
        <dbReference type="EMBL" id="KHG24009.1"/>
    </source>
</evidence>
<gene>
    <name evidence="2" type="ORF">F383_06362</name>
</gene>
<keyword evidence="1" id="KW-1133">Transmembrane helix</keyword>
<keyword evidence="1" id="KW-0472">Membrane</keyword>
<proteinExistence type="predicted"/>
<dbReference type="AlphaFoldDB" id="A0A0B0PHU6"/>
<dbReference type="Proteomes" id="UP000032142">
    <property type="component" value="Unassembled WGS sequence"/>
</dbReference>
<keyword evidence="3" id="KW-1185">Reference proteome</keyword>
<organism evidence="2 3">
    <name type="scientific">Gossypium arboreum</name>
    <name type="common">Tree cotton</name>
    <name type="synonym">Gossypium nanking</name>
    <dbReference type="NCBI Taxonomy" id="29729"/>
    <lineage>
        <taxon>Eukaryota</taxon>
        <taxon>Viridiplantae</taxon>
        <taxon>Streptophyta</taxon>
        <taxon>Embryophyta</taxon>
        <taxon>Tracheophyta</taxon>
        <taxon>Spermatophyta</taxon>
        <taxon>Magnoliopsida</taxon>
        <taxon>eudicotyledons</taxon>
        <taxon>Gunneridae</taxon>
        <taxon>Pentapetalae</taxon>
        <taxon>rosids</taxon>
        <taxon>malvids</taxon>
        <taxon>Malvales</taxon>
        <taxon>Malvaceae</taxon>
        <taxon>Malvoideae</taxon>
        <taxon>Gossypium</taxon>
    </lineage>
</organism>
<feature type="transmembrane region" description="Helical" evidence="1">
    <location>
        <begin position="6"/>
        <end position="23"/>
    </location>
</feature>
<reference evidence="3" key="1">
    <citation type="submission" date="2014-09" db="EMBL/GenBank/DDBJ databases">
        <authorList>
            <person name="Mudge J."/>
            <person name="Ramaraj T."/>
            <person name="Lindquist I.E."/>
            <person name="Bharti A.K."/>
            <person name="Sundararajan A."/>
            <person name="Cameron C.T."/>
            <person name="Woodward J.E."/>
            <person name="May G.D."/>
            <person name="Brubaker C."/>
            <person name="Broadhvest J."/>
            <person name="Wilkins T.A."/>
        </authorList>
    </citation>
    <scope>NUCLEOTIDE SEQUENCE</scope>
    <source>
        <strain evidence="3">cv. AKA8401</strain>
    </source>
</reference>
<name>A0A0B0PHU6_GOSAR</name>